<dbReference type="EMBL" id="MU150241">
    <property type="protein sequence ID" value="KAF9466468.1"/>
    <property type="molecule type" value="Genomic_DNA"/>
</dbReference>
<comment type="caution">
    <text evidence="3">The sequence shown here is derived from an EMBL/GenBank/DDBJ whole genome shotgun (WGS) entry which is preliminary data.</text>
</comment>
<evidence type="ECO:0000259" key="2">
    <source>
        <dbReference type="PROSITE" id="PS50076"/>
    </source>
</evidence>
<dbReference type="Gene3D" id="1.10.287.110">
    <property type="entry name" value="DnaJ domain"/>
    <property type="match status" value="1"/>
</dbReference>
<feature type="compositionally biased region" description="Low complexity" evidence="1">
    <location>
        <begin position="39"/>
        <end position="52"/>
    </location>
</feature>
<evidence type="ECO:0000313" key="4">
    <source>
        <dbReference type="Proteomes" id="UP000807353"/>
    </source>
</evidence>
<protein>
    <submittedName>
        <fullName evidence="3">DnaJ domain-containing protein</fullName>
    </submittedName>
</protein>
<dbReference type="PROSITE" id="PS50076">
    <property type="entry name" value="DNAJ_2"/>
    <property type="match status" value="1"/>
</dbReference>
<feature type="domain" description="J" evidence="2">
    <location>
        <begin position="76"/>
        <end position="143"/>
    </location>
</feature>
<dbReference type="PANTHER" id="PTHR44825">
    <property type="match status" value="1"/>
</dbReference>
<dbReference type="SMART" id="SM00271">
    <property type="entry name" value="DnaJ"/>
    <property type="match status" value="1"/>
</dbReference>
<dbReference type="InterPro" id="IPR001623">
    <property type="entry name" value="DnaJ_domain"/>
</dbReference>
<dbReference type="InterPro" id="IPR036869">
    <property type="entry name" value="J_dom_sf"/>
</dbReference>
<dbReference type="PANTHER" id="PTHR44825:SF1">
    <property type="entry name" value="DNAJ HOMOLOG SUBFAMILY C MEMBER 4"/>
    <property type="match status" value="1"/>
</dbReference>
<dbReference type="InterPro" id="IPR052763">
    <property type="entry name" value="DnaJ_C4"/>
</dbReference>
<reference evidence="3" key="1">
    <citation type="submission" date="2020-11" db="EMBL/GenBank/DDBJ databases">
        <authorList>
            <consortium name="DOE Joint Genome Institute"/>
            <person name="Ahrendt S."/>
            <person name="Riley R."/>
            <person name="Andreopoulos W."/>
            <person name="Labutti K."/>
            <person name="Pangilinan J."/>
            <person name="Ruiz-Duenas F.J."/>
            <person name="Barrasa J.M."/>
            <person name="Sanchez-Garcia M."/>
            <person name="Camarero S."/>
            <person name="Miyauchi S."/>
            <person name="Serrano A."/>
            <person name="Linde D."/>
            <person name="Babiker R."/>
            <person name="Drula E."/>
            <person name="Ayuso-Fernandez I."/>
            <person name="Pacheco R."/>
            <person name="Padilla G."/>
            <person name="Ferreira P."/>
            <person name="Barriuso J."/>
            <person name="Kellner H."/>
            <person name="Castanera R."/>
            <person name="Alfaro M."/>
            <person name="Ramirez L."/>
            <person name="Pisabarro A.G."/>
            <person name="Kuo A."/>
            <person name="Tritt A."/>
            <person name="Lipzen A."/>
            <person name="He G."/>
            <person name="Yan M."/>
            <person name="Ng V."/>
            <person name="Cullen D."/>
            <person name="Martin F."/>
            <person name="Rosso M.-N."/>
            <person name="Henrissat B."/>
            <person name="Hibbett D."/>
            <person name="Martinez A.T."/>
            <person name="Grigoriev I.V."/>
        </authorList>
    </citation>
    <scope>NUCLEOTIDE SEQUENCE</scope>
    <source>
        <strain evidence="3">CBS 247.69</strain>
    </source>
</reference>
<dbReference type="Pfam" id="PF00226">
    <property type="entry name" value="DnaJ"/>
    <property type="match status" value="1"/>
</dbReference>
<dbReference type="Proteomes" id="UP000807353">
    <property type="component" value="Unassembled WGS sequence"/>
</dbReference>
<dbReference type="AlphaFoldDB" id="A0A9P5YCR6"/>
<name>A0A9P5YCR6_9AGAR</name>
<evidence type="ECO:0000313" key="3">
    <source>
        <dbReference type="EMBL" id="KAF9466468.1"/>
    </source>
</evidence>
<dbReference type="PRINTS" id="PR00625">
    <property type="entry name" value="JDOMAIN"/>
</dbReference>
<dbReference type="OrthoDB" id="259708at2759"/>
<keyword evidence="4" id="KW-1185">Reference proteome</keyword>
<sequence>MFSYALSTASTYFHLPIDEKEDAEIEAYERKYLTWVAEPSGPSTTPSSSPVPQARPPPRRDDEKLSAVNEVLQNDNLYEILGVRPSASLDRMTLRRAYLSRSRACHPDKFPDNPDATYAFQKVAVAYDVLSTPASRRLYDTRSPSSTYDVFAARPTGHAEETFRGVVLGVFNDFLDGDLEVIRTLLKAINDINPSIKLGDDGINSVLETLQAIRERALTCRTCIYALHAELTRLLEVQHAFRKLSYFDVMGRSRLTIQLTRITLSLPIALERAIREQNVYYNLEGDQAVILPRQVTLLIRGVDVVLDRMERILK</sequence>
<organism evidence="3 4">
    <name type="scientific">Collybia nuda</name>
    <dbReference type="NCBI Taxonomy" id="64659"/>
    <lineage>
        <taxon>Eukaryota</taxon>
        <taxon>Fungi</taxon>
        <taxon>Dikarya</taxon>
        <taxon>Basidiomycota</taxon>
        <taxon>Agaricomycotina</taxon>
        <taxon>Agaricomycetes</taxon>
        <taxon>Agaricomycetidae</taxon>
        <taxon>Agaricales</taxon>
        <taxon>Tricholomatineae</taxon>
        <taxon>Clitocybaceae</taxon>
        <taxon>Collybia</taxon>
    </lineage>
</organism>
<accession>A0A9P5YCR6</accession>
<evidence type="ECO:0000256" key="1">
    <source>
        <dbReference type="SAM" id="MobiDB-lite"/>
    </source>
</evidence>
<proteinExistence type="predicted"/>
<dbReference type="CDD" id="cd06257">
    <property type="entry name" value="DnaJ"/>
    <property type="match status" value="1"/>
</dbReference>
<feature type="region of interest" description="Disordered" evidence="1">
    <location>
        <begin position="39"/>
        <end position="62"/>
    </location>
</feature>
<gene>
    <name evidence="3" type="ORF">BDZ94DRAFT_1250981</name>
</gene>
<dbReference type="SUPFAM" id="SSF46565">
    <property type="entry name" value="Chaperone J-domain"/>
    <property type="match status" value="1"/>
</dbReference>